<evidence type="ECO:0000259" key="9">
    <source>
        <dbReference type="Pfam" id="PF01529"/>
    </source>
</evidence>
<sequence>MAVNWLLICHGLVTLTVVISFLCGQWPIFQGTPIERLHHFITFGAYDYFLRFVGFVFGDKARSLVLSIERCCCYRPNPVLQAILYTSLLAVGIGIVLFLLTSFSDPGTVKAGNVSEYLLAYPYDNIIYTEKECSTCKIPKPARSKHCSICNRCVARFDHHCGWMNNCIGERNTRYFLAFLLWHCLLCIYGAIALALIIAGRLKELRVVYILTVYYGVGNSFRSLAPHVAQWLLSSYNTQLLLMVFLVIVSLLLAGFFGYHANLCLTNTTTNETFKWEDYISWQRKLNEARVSAAALKASISGMSSEAKRPESKCKSFFRRSPLEDSQVVAKENKYDKGFFHNMFEVLFPLSTRPSFSKTKSKPS</sequence>
<keyword evidence="5 8" id="KW-1133">Transmembrane helix</keyword>
<dbReference type="OrthoDB" id="5977743at2759"/>
<keyword evidence="4 8" id="KW-0812">Transmembrane</keyword>
<comment type="domain">
    <text evidence="8">The DHHC domain is required for palmitoyltransferase activity.</text>
</comment>
<dbReference type="Proteomes" id="UP000886885">
    <property type="component" value="Chromosome 5A"/>
</dbReference>
<comment type="subcellular location">
    <subcellularLocation>
        <location evidence="1">Endomembrane system</location>
        <topology evidence="1">Multi-pass membrane protein</topology>
    </subcellularLocation>
</comment>
<comment type="catalytic activity">
    <reaction evidence="8">
        <text>L-cysteinyl-[protein] + hexadecanoyl-CoA = S-hexadecanoyl-L-cysteinyl-[protein] + CoA</text>
        <dbReference type="Rhea" id="RHEA:36683"/>
        <dbReference type="Rhea" id="RHEA-COMP:10131"/>
        <dbReference type="Rhea" id="RHEA-COMP:11032"/>
        <dbReference type="ChEBI" id="CHEBI:29950"/>
        <dbReference type="ChEBI" id="CHEBI:57287"/>
        <dbReference type="ChEBI" id="CHEBI:57379"/>
        <dbReference type="ChEBI" id="CHEBI:74151"/>
        <dbReference type="EC" id="2.3.1.225"/>
    </reaction>
</comment>
<evidence type="ECO:0000313" key="11">
    <source>
        <dbReference type="Proteomes" id="UP000886885"/>
    </source>
</evidence>
<keyword evidence="11" id="KW-1185">Reference proteome</keyword>
<feature type="transmembrane region" description="Helical" evidence="8">
    <location>
        <begin position="240"/>
        <end position="259"/>
    </location>
</feature>
<proteinExistence type="inferred from homology"/>
<dbReference type="AlphaFoldDB" id="A0A8X7ZVS1"/>
<evidence type="ECO:0000313" key="10">
    <source>
        <dbReference type="EMBL" id="KAG6775142.1"/>
    </source>
</evidence>
<dbReference type="PANTHER" id="PTHR22883">
    <property type="entry name" value="ZINC FINGER DHHC DOMAIN CONTAINING PROTEIN"/>
    <property type="match status" value="1"/>
</dbReference>
<dbReference type="GO" id="GO:0005794">
    <property type="term" value="C:Golgi apparatus"/>
    <property type="evidence" value="ECO:0007669"/>
    <property type="project" value="TreeGrafter"/>
</dbReference>
<feature type="domain" description="Palmitoyltransferase DHHC" evidence="9">
    <location>
        <begin position="129"/>
        <end position="276"/>
    </location>
</feature>
<evidence type="ECO:0000256" key="8">
    <source>
        <dbReference type="RuleBase" id="RU079119"/>
    </source>
</evidence>
<accession>A0A8X7ZVS1</accession>
<evidence type="ECO:0000256" key="7">
    <source>
        <dbReference type="ARBA" id="ARBA00023315"/>
    </source>
</evidence>
<dbReference type="PROSITE" id="PS50216">
    <property type="entry name" value="DHHC"/>
    <property type="match status" value="1"/>
</dbReference>
<comment type="similarity">
    <text evidence="2 8">Belongs to the DHHC palmitoyltransferase family.</text>
</comment>
<dbReference type="GO" id="GO:0005783">
    <property type="term" value="C:endoplasmic reticulum"/>
    <property type="evidence" value="ECO:0007669"/>
    <property type="project" value="TreeGrafter"/>
</dbReference>
<evidence type="ECO:0000256" key="6">
    <source>
        <dbReference type="ARBA" id="ARBA00023136"/>
    </source>
</evidence>
<dbReference type="PANTHER" id="PTHR22883:SF286">
    <property type="entry name" value="PROTEIN S-ACYLTRANSFERASE 17-RELATED"/>
    <property type="match status" value="1"/>
</dbReference>
<dbReference type="EMBL" id="JAAWWB010000009">
    <property type="protein sequence ID" value="KAG6775142.1"/>
    <property type="molecule type" value="Genomic_DNA"/>
</dbReference>
<feature type="transmembrane region" description="Helical" evidence="8">
    <location>
        <begin position="40"/>
        <end position="58"/>
    </location>
</feature>
<evidence type="ECO:0000256" key="1">
    <source>
        <dbReference type="ARBA" id="ARBA00004127"/>
    </source>
</evidence>
<keyword evidence="3 8" id="KW-0808">Transferase</keyword>
<evidence type="ECO:0000256" key="2">
    <source>
        <dbReference type="ARBA" id="ARBA00008574"/>
    </source>
</evidence>
<evidence type="ECO:0000256" key="5">
    <source>
        <dbReference type="ARBA" id="ARBA00022989"/>
    </source>
</evidence>
<organism evidence="10 11">
    <name type="scientific">Populus tomentosa</name>
    <name type="common">Chinese white poplar</name>
    <dbReference type="NCBI Taxonomy" id="118781"/>
    <lineage>
        <taxon>Eukaryota</taxon>
        <taxon>Viridiplantae</taxon>
        <taxon>Streptophyta</taxon>
        <taxon>Embryophyta</taxon>
        <taxon>Tracheophyta</taxon>
        <taxon>Spermatophyta</taxon>
        <taxon>Magnoliopsida</taxon>
        <taxon>eudicotyledons</taxon>
        <taxon>Gunneridae</taxon>
        <taxon>Pentapetalae</taxon>
        <taxon>rosids</taxon>
        <taxon>fabids</taxon>
        <taxon>Malpighiales</taxon>
        <taxon>Salicaceae</taxon>
        <taxon>Saliceae</taxon>
        <taxon>Populus</taxon>
    </lineage>
</organism>
<keyword evidence="6 8" id="KW-0472">Membrane</keyword>
<feature type="transmembrane region" description="Helical" evidence="8">
    <location>
        <begin position="79"/>
        <end position="100"/>
    </location>
</feature>
<gene>
    <name evidence="10" type="ORF">POTOM_018570</name>
</gene>
<dbReference type="EC" id="2.3.1.225" evidence="8"/>
<evidence type="ECO:0000256" key="4">
    <source>
        <dbReference type="ARBA" id="ARBA00022692"/>
    </source>
</evidence>
<reference evidence="10" key="1">
    <citation type="journal article" date="2020" name="bioRxiv">
        <title>Hybrid origin of Populus tomentosa Carr. identified through genome sequencing and phylogenomic analysis.</title>
        <authorList>
            <person name="An X."/>
            <person name="Gao K."/>
            <person name="Chen Z."/>
            <person name="Li J."/>
            <person name="Yang X."/>
            <person name="Yang X."/>
            <person name="Zhou J."/>
            <person name="Guo T."/>
            <person name="Zhao T."/>
            <person name="Huang S."/>
            <person name="Miao D."/>
            <person name="Khan W.U."/>
            <person name="Rao P."/>
            <person name="Ye M."/>
            <person name="Lei B."/>
            <person name="Liao W."/>
            <person name="Wang J."/>
            <person name="Ji L."/>
            <person name="Li Y."/>
            <person name="Guo B."/>
            <person name="Mustafa N.S."/>
            <person name="Li S."/>
            <person name="Yun Q."/>
            <person name="Keller S.R."/>
            <person name="Mao J."/>
            <person name="Zhang R."/>
            <person name="Strauss S.H."/>
        </authorList>
    </citation>
    <scope>NUCLEOTIDE SEQUENCE</scope>
    <source>
        <strain evidence="10">GM15</strain>
        <tissue evidence="10">Leaf</tissue>
    </source>
</reference>
<dbReference type="GO" id="GO:0019706">
    <property type="term" value="F:protein-cysteine S-palmitoyltransferase activity"/>
    <property type="evidence" value="ECO:0007669"/>
    <property type="project" value="UniProtKB-EC"/>
</dbReference>
<dbReference type="GO" id="GO:0006612">
    <property type="term" value="P:protein targeting to membrane"/>
    <property type="evidence" value="ECO:0007669"/>
    <property type="project" value="TreeGrafter"/>
</dbReference>
<comment type="caution">
    <text evidence="10">The sequence shown here is derived from an EMBL/GenBank/DDBJ whole genome shotgun (WGS) entry which is preliminary data.</text>
</comment>
<dbReference type="Pfam" id="PF01529">
    <property type="entry name" value="DHHC"/>
    <property type="match status" value="1"/>
</dbReference>
<keyword evidence="7 8" id="KW-0012">Acyltransferase</keyword>
<evidence type="ECO:0000256" key="3">
    <source>
        <dbReference type="ARBA" id="ARBA00022679"/>
    </source>
</evidence>
<feature type="transmembrane region" description="Helical" evidence="8">
    <location>
        <begin position="175"/>
        <end position="199"/>
    </location>
</feature>
<protein>
    <recommendedName>
        <fullName evidence="8">S-acyltransferase</fullName>
        <ecNumber evidence="8">2.3.1.225</ecNumber>
    </recommendedName>
    <alternativeName>
        <fullName evidence="8">Palmitoyltransferase</fullName>
    </alternativeName>
</protein>
<dbReference type="InterPro" id="IPR039859">
    <property type="entry name" value="PFA4/ZDH16/20/ERF2-like"/>
</dbReference>
<dbReference type="InterPro" id="IPR001594">
    <property type="entry name" value="Palmitoyltrfase_DHHC"/>
</dbReference>
<name>A0A8X7ZVS1_POPTO</name>
<feature type="transmembrane region" description="Helical" evidence="8">
    <location>
        <begin position="7"/>
        <end position="28"/>
    </location>
</feature>